<dbReference type="RefSeq" id="WP_071506853.1">
    <property type="nucleotide sequence ID" value="NZ_MORL01000087.1"/>
</dbReference>
<gene>
    <name evidence="1" type="ORF">BLX24_29820</name>
</gene>
<dbReference type="Proteomes" id="UP000181790">
    <property type="component" value="Unassembled WGS sequence"/>
</dbReference>
<comment type="caution">
    <text evidence="1">The sequence shown here is derived from an EMBL/GenBank/DDBJ whole genome shotgun (WGS) entry which is preliminary data.</text>
</comment>
<dbReference type="AlphaFoldDB" id="A0A1S2VC62"/>
<organism evidence="1 2">
    <name type="scientific">Arsenicibacter rosenii</name>
    <dbReference type="NCBI Taxonomy" id="1750698"/>
    <lineage>
        <taxon>Bacteria</taxon>
        <taxon>Pseudomonadati</taxon>
        <taxon>Bacteroidota</taxon>
        <taxon>Cytophagia</taxon>
        <taxon>Cytophagales</taxon>
        <taxon>Spirosomataceae</taxon>
        <taxon>Arsenicibacter</taxon>
    </lineage>
</organism>
<accession>A0A1S2VC62</accession>
<dbReference type="OrthoDB" id="1519509at2"/>
<reference evidence="1 2" key="1">
    <citation type="submission" date="2016-10" db="EMBL/GenBank/DDBJ databases">
        <title>Arsenicibacter rosenii gen. nov., sp. nov., an efficient arsenic-methylating bacterium isolated from an arsenic-contaminated paddy soil.</title>
        <authorList>
            <person name="Huang K."/>
        </authorList>
    </citation>
    <scope>NUCLEOTIDE SEQUENCE [LARGE SCALE GENOMIC DNA]</scope>
    <source>
        <strain evidence="1 2">SM-1</strain>
    </source>
</reference>
<keyword evidence="2" id="KW-1185">Reference proteome</keyword>
<name>A0A1S2VC62_9BACT</name>
<proteinExistence type="predicted"/>
<evidence type="ECO:0000313" key="1">
    <source>
        <dbReference type="EMBL" id="OIN55518.1"/>
    </source>
</evidence>
<evidence type="ECO:0000313" key="2">
    <source>
        <dbReference type="Proteomes" id="UP000181790"/>
    </source>
</evidence>
<protein>
    <submittedName>
        <fullName evidence="1">Uncharacterized protein</fullName>
    </submittedName>
</protein>
<dbReference type="EMBL" id="MORL01000087">
    <property type="protein sequence ID" value="OIN55518.1"/>
    <property type="molecule type" value="Genomic_DNA"/>
</dbReference>
<sequence>MEEENEYQAYLALFEKEINNAMQKRLLDANQVEPPVATWEFVHTRVEEFSVRTLADWMTVLPDCIQIVKKFALDFSIYKANINPQIEMQIWLDTNQTSRIEDSSAILTEGMYVIAHYADQLLPFAFTCLNKISLLSPKFSDAVKIVFKIGGLIEVGQDKFYYPTLVMFELKYAALFCVYIKNFAFLPNNPITRQKHYELWAANAPRLASCINSILSNPNFEFINEIETDDYGCFDRDNPGYLQNLNLNGVSWDEFYIPYELLDKAKAKD</sequence>